<protein>
    <recommendedName>
        <fullName evidence="3">Cyclase</fullName>
    </recommendedName>
</protein>
<reference evidence="1 2" key="1">
    <citation type="submission" date="2017-08" db="EMBL/GenBank/DDBJ databases">
        <title>Fine stratification of microbial communities through a metagenomic profile of the photic zone.</title>
        <authorList>
            <person name="Haro-Moreno J.M."/>
            <person name="Lopez-Perez M."/>
            <person name="De La Torre J."/>
            <person name="Picazo A."/>
            <person name="Camacho A."/>
            <person name="Rodriguez-Valera F."/>
        </authorList>
    </citation>
    <scope>NUCLEOTIDE SEQUENCE [LARGE SCALE GENOMIC DNA]</scope>
    <source>
        <strain evidence="1">MED-G24</strain>
    </source>
</reference>
<evidence type="ECO:0000313" key="2">
    <source>
        <dbReference type="Proteomes" id="UP000219327"/>
    </source>
</evidence>
<dbReference type="Gene3D" id="3.50.30.50">
    <property type="entry name" value="Putative cyclase"/>
    <property type="match status" value="1"/>
</dbReference>
<name>A0A2A5WKI8_9GAMM</name>
<evidence type="ECO:0008006" key="3">
    <source>
        <dbReference type="Google" id="ProtNLM"/>
    </source>
</evidence>
<dbReference type="EMBL" id="NTKD01000061">
    <property type="protein sequence ID" value="PDH36754.1"/>
    <property type="molecule type" value="Genomic_DNA"/>
</dbReference>
<dbReference type="InterPro" id="IPR007325">
    <property type="entry name" value="KFase/CYL"/>
</dbReference>
<organism evidence="1 2">
    <name type="scientific">OM182 bacterium MED-G24</name>
    <dbReference type="NCBI Taxonomy" id="1986255"/>
    <lineage>
        <taxon>Bacteria</taxon>
        <taxon>Pseudomonadati</taxon>
        <taxon>Pseudomonadota</taxon>
        <taxon>Gammaproteobacteria</taxon>
        <taxon>OMG group</taxon>
        <taxon>OM182 clade</taxon>
    </lineage>
</organism>
<dbReference type="GO" id="GO:0019441">
    <property type="term" value="P:L-tryptophan catabolic process to kynurenine"/>
    <property type="evidence" value="ECO:0007669"/>
    <property type="project" value="InterPro"/>
</dbReference>
<dbReference type="PANTHER" id="PTHR34861:SF10">
    <property type="entry name" value="CYCLASE"/>
    <property type="match status" value="1"/>
</dbReference>
<proteinExistence type="predicted"/>
<dbReference type="SUPFAM" id="SSF102198">
    <property type="entry name" value="Putative cyclase"/>
    <property type="match status" value="1"/>
</dbReference>
<comment type="caution">
    <text evidence="1">The sequence shown here is derived from an EMBL/GenBank/DDBJ whole genome shotgun (WGS) entry which is preliminary data.</text>
</comment>
<dbReference type="Proteomes" id="UP000219327">
    <property type="component" value="Unassembled WGS sequence"/>
</dbReference>
<gene>
    <name evidence="1" type="ORF">CNE99_09175</name>
</gene>
<dbReference type="GO" id="GO:0004061">
    <property type="term" value="F:arylformamidase activity"/>
    <property type="evidence" value="ECO:0007669"/>
    <property type="project" value="InterPro"/>
</dbReference>
<dbReference type="PANTHER" id="PTHR34861">
    <property type="match status" value="1"/>
</dbReference>
<dbReference type="InterPro" id="IPR037175">
    <property type="entry name" value="KFase_sf"/>
</dbReference>
<evidence type="ECO:0000313" key="1">
    <source>
        <dbReference type="EMBL" id="PDH36754.1"/>
    </source>
</evidence>
<dbReference type="AlphaFoldDB" id="A0A2A5WKI8"/>
<accession>A0A2A5WKI8</accession>
<dbReference type="Pfam" id="PF04199">
    <property type="entry name" value="Cyclase"/>
    <property type="match status" value="1"/>
</dbReference>
<sequence length="190" mass="20307">MKTAPANGGATKLGIENVVTSLAGRGILIDVLSHKGGELPVGYEITRADIESALKAQKTSVKEGDIVLLHTDVVPGYYELSDPIERASYVIEPQAGIGMDVEGWIADHRIAAMAADNIALEVLPNPDSAKTLEIHGALLRDLGVYMGEIWRLEELAADCREDGHYEFFLAAQPLNVPGAVDAPLNPIAIK</sequence>